<keyword evidence="1" id="KW-0862">Zinc</keyword>
<proteinExistence type="predicted"/>
<dbReference type="AlphaFoldDB" id="L9VWW5"/>
<dbReference type="PATRIC" id="fig|795797.19.peg.28"/>
<gene>
    <name evidence="4" type="ORF">C497_00230</name>
</gene>
<evidence type="ECO:0000256" key="1">
    <source>
        <dbReference type="PROSITE-ProRule" id="PRU00325"/>
    </source>
</evidence>
<dbReference type="RefSeq" id="WP_008413601.1">
    <property type="nucleotide sequence ID" value="NZ_AOHV01000002.1"/>
</dbReference>
<dbReference type="Pfam" id="PF26435">
    <property type="entry name" value="DUF8118"/>
    <property type="match status" value="1"/>
</dbReference>
<sequence length="215" mass="23499">MNTNTTPTKEGIDKRTIRAATESMSIDRHAGEPGEYDVYSESGSVYRVCLITETCDCPSDTYQDGACKHQRRVEMALGQRDVPELDEETDVELMIAAREQYRGLGDSTVEHRPADDAVVVTDGGIAAREQYRGLGDSTVEHRPADDAVVVTDGGVAIESATQDDAGEEARITGPHLEPPEQGGATYYRCEDCGRESLRRGDVERSEFHAEGCALR</sequence>
<keyword evidence="5" id="KW-1185">Reference proteome</keyword>
<evidence type="ECO:0000313" key="5">
    <source>
        <dbReference type="Proteomes" id="UP000011645"/>
    </source>
</evidence>
<dbReference type="GO" id="GO:0008270">
    <property type="term" value="F:zinc ion binding"/>
    <property type="evidence" value="ECO:0007669"/>
    <property type="project" value="UniProtKB-KW"/>
</dbReference>
<dbReference type="InterPro" id="IPR058431">
    <property type="entry name" value="DUF8118"/>
</dbReference>
<feature type="region of interest" description="Disordered" evidence="2">
    <location>
        <begin position="162"/>
        <end position="183"/>
    </location>
</feature>
<evidence type="ECO:0000256" key="2">
    <source>
        <dbReference type="SAM" id="MobiDB-lite"/>
    </source>
</evidence>
<dbReference type="EMBL" id="AOHV01000002">
    <property type="protein sequence ID" value="ELY41669.1"/>
    <property type="molecule type" value="Genomic_DNA"/>
</dbReference>
<organism evidence="4 5">
    <name type="scientific">Halalkalicoccus jeotgali (strain DSM 18796 / CECT 7217 / JCM 14584 / KCTC 4019 / B3)</name>
    <dbReference type="NCBI Taxonomy" id="795797"/>
    <lineage>
        <taxon>Archaea</taxon>
        <taxon>Methanobacteriati</taxon>
        <taxon>Methanobacteriota</taxon>
        <taxon>Stenosarchaea group</taxon>
        <taxon>Halobacteria</taxon>
        <taxon>Halobacteriales</taxon>
        <taxon>Halococcaceae</taxon>
        <taxon>Halalkalicoccus</taxon>
    </lineage>
</organism>
<reference evidence="4 5" key="1">
    <citation type="journal article" date="2014" name="PLoS Genet.">
        <title>Phylogenetically driven sequencing of extremely halophilic archaea reveals strategies for static and dynamic osmo-response.</title>
        <authorList>
            <person name="Becker E.A."/>
            <person name="Seitzer P.M."/>
            <person name="Tritt A."/>
            <person name="Larsen D."/>
            <person name="Krusor M."/>
            <person name="Yao A.I."/>
            <person name="Wu D."/>
            <person name="Madern D."/>
            <person name="Eisen J.A."/>
            <person name="Darling A.E."/>
            <person name="Facciotti M.T."/>
        </authorList>
    </citation>
    <scope>NUCLEOTIDE SEQUENCE [LARGE SCALE GENOMIC DNA]</scope>
    <source>
        <strain evidence="5">DSM 18796 / CECT 7217 / JCM 14584 / KCTC 4019 / B3</strain>
    </source>
</reference>
<protein>
    <recommendedName>
        <fullName evidence="3">SWIM-type domain-containing protein</fullName>
    </recommendedName>
</protein>
<accession>L9VWW5</accession>
<dbReference type="InterPro" id="IPR007527">
    <property type="entry name" value="Znf_SWIM"/>
</dbReference>
<evidence type="ECO:0000313" key="4">
    <source>
        <dbReference type="EMBL" id="ELY41669.1"/>
    </source>
</evidence>
<keyword evidence="1" id="KW-0479">Metal-binding</keyword>
<comment type="caution">
    <text evidence="4">The sequence shown here is derived from an EMBL/GenBank/DDBJ whole genome shotgun (WGS) entry which is preliminary data.</text>
</comment>
<evidence type="ECO:0000259" key="3">
    <source>
        <dbReference type="PROSITE" id="PS50966"/>
    </source>
</evidence>
<keyword evidence="1" id="KW-0863">Zinc-finger</keyword>
<dbReference type="Proteomes" id="UP000011645">
    <property type="component" value="Unassembled WGS sequence"/>
</dbReference>
<feature type="domain" description="SWIM-type" evidence="3">
    <location>
        <begin position="46"/>
        <end position="78"/>
    </location>
</feature>
<name>L9VWW5_HALJB</name>
<dbReference type="PROSITE" id="PS50966">
    <property type="entry name" value="ZF_SWIM"/>
    <property type="match status" value="1"/>
</dbReference>